<evidence type="ECO:0000313" key="1">
    <source>
        <dbReference type="EMBL" id="CAK0822319.1"/>
    </source>
</evidence>
<protein>
    <recommendedName>
        <fullName evidence="3">RNA-directed DNA polymerase</fullName>
    </recommendedName>
</protein>
<evidence type="ECO:0000313" key="2">
    <source>
        <dbReference type="Proteomes" id="UP001189429"/>
    </source>
</evidence>
<comment type="caution">
    <text evidence="1">The sequence shown here is derived from an EMBL/GenBank/DDBJ whole genome shotgun (WGS) entry which is preliminary data.</text>
</comment>
<dbReference type="EMBL" id="CAUYUJ010007903">
    <property type="protein sequence ID" value="CAK0822319.1"/>
    <property type="molecule type" value="Genomic_DNA"/>
</dbReference>
<sequence>AAIRNFVTRARHSAPGVDGLPYAVWAAADCCLEGLCLMMDWILRGQPLFGAASVTLQAYLPKGSEHDDMASGGCIRSADKIRVLGLRNTDLKMLTSAVNRSHRGVVNTIAPQSQRGFVQGRNFGYDILELDGFSRTAGAHPRAPTWLPLLVSFDFGPAFPSLSQEFMMLFLAHLRSPAPALYFLAWLYSAIEGVVAHSGLPHSVYWPRSGTIQGRGLSGTLYALSTAPFLVDLGYSLEDAGLGLARACADDIGAVLFEARGLQVLFRVMTTTRHLAGLCLKVSKCKAAPLHATFDPDLLASTRELLCRLVPGWQAFEIAAHLMYLGVLLGPDVTIQMQWGAARMKLKLRARLLGSGSAPLGINGVLYRSRAIPALSYLAQFYPLPPRMATFELSVLAQTFRAPTGTLPASGWAQLAAWGAGYPSEVLRCCTTAISTELPVTGRKLKYQRAATAALHEQFATPYPLHAIFETRLARYFDM</sequence>
<keyword evidence="2" id="KW-1185">Reference proteome</keyword>
<gene>
    <name evidence="1" type="ORF">PCOR1329_LOCUS23375</name>
</gene>
<feature type="non-terminal residue" evidence="1">
    <location>
        <position position="1"/>
    </location>
</feature>
<dbReference type="Proteomes" id="UP001189429">
    <property type="component" value="Unassembled WGS sequence"/>
</dbReference>
<proteinExistence type="predicted"/>
<reference evidence="1" key="1">
    <citation type="submission" date="2023-10" db="EMBL/GenBank/DDBJ databases">
        <authorList>
            <person name="Chen Y."/>
            <person name="Shah S."/>
            <person name="Dougan E. K."/>
            <person name="Thang M."/>
            <person name="Chan C."/>
        </authorList>
    </citation>
    <scope>NUCLEOTIDE SEQUENCE [LARGE SCALE GENOMIC DNA]</scope>
</reference>
<evidence type="ECO:0008006" key="3">
    <source>
        <dbReference type="Google" id="ProtNLM"/>
    </source>
</evidence>
<accession>A0ABN9RYU7</accession>
<organism evidence="1 2">
    <name type="scientific">Prorocentrum cordatum</name>
    <dbReference type="NCBI Taxonomy" id="2364126"/>
    <lineage>
        <taxon>Eukaryota</taxon>
        <taxon>Sar</taxon>
        <taxon>Alveolata</taxon>
        <taxon>Dinophyceae</taxon>
        <taxon>Prorocentrales</taxon>
        <taxon>Prorocentraceae</taxon>
        <taxon>Prorocentrum</taxon>
    </lineage>
</organism>
<name>A0ABN9RYU7_9DINO</name>